<feature type="transmembrane region" description="Helical" evidence="1">
    <location>
        <begin position="90"/>
        <end position="112"/>
    </location>
</feature>
<comment type="caution">
    <text evidence="2">The sequence shown here is derived from an EMBL/GenBank/DDBJ whole genome shotgun (WGS) entry which is preliminary data.</text>
</comment>
<protein>
    <submittedName>
        <fullName evidence="2">Uncharacterized protein</fullName>
    </submittedName>
</protein>
<gene>
    <name evidence="2" type="ORF">BOKJ2_LOCUS6535</name>
</gene>
<dbReference type="InterPro" id="IPR019428">
    <property type="entry name" value="7TM_GPCR_serpentine_rcpt_Str"/>
</dbReference>
<dbReference type="EMBL" id="CAJFCW020000003">
    <property type="protein sequence ID" value="CAG9105719.1"/>
    <property type="molecule type" value="Genomic_DNA"/>
</dbReference>
<feature type="transmembrane region" description="Helical" evidence="1">
    <location>
        <begin position="124"/>
        <end position="148"/>
    </location>
</feature>
<organism evidence="2 3">
    <name type="scientific">Bursaphelenchus okinawaensis</name>
    <dbReference type="NCBI Taxonomy" id="465554"/>
    <lineage>
        <taxon>Eukaryota</taxon>
        <taxon>Metazoa</taxon>
        <taxon>Ecdysozoa</taxon>
        <taxon>Nematoda</taxon>
        <taxon>Chromadorea</taxon>
        <taxon>Rhabditida</taxon>
        <taxon>Tylenchina</taxon>
        <taxon>Tylenchomorpha</taxon>
        <taxon>Aphelenchoidea</taxon>
        <taxon>Aphelenchoididae</taxon>
        <taxon>Bursaphelenchus</taxon>
    </lineage>
</organism>
<keyword evidence="1" id="KW-0812">Transmembrane</keyword>
<dbReference type="AlphaFoldDB" id="A0A811KJ83"/>
<accession>A0A811KJ83</accession>
<sequence length="173" mass="20010">MCFQGTRSEHYDTELGKIAFYNVNLDQSLYLVFDSNNPELIYPITCNTIFFFMCLTVIIYYNYKANMKMAGLKHHLTTETRNMHTKMQTFFILQIVYQALSLFLPIIILGFLSSFEFAGQTEVFSTYSSISLRAISVCHPLTIIFCILTNKTTLARIFNIRSAKRMIPITTMT</sequence>
<evidence type="ECO:0000256" key="1">
    <source>
        <dbReference type="SAM" id="Phobius"/>
    </source>
</evidence>
<proteinExistence type="predicted"/>
<dbReference type="Pfam" id="PF10326">
    <property type="entry name" value="7TM_GPCR_Str"/>
    <property type="match status" value="1"/>
</dbReference>
<keyword evidence="1" id="KW-0472">Membrane</keyword>
<evidence type="ECO:0000313" key="2">
    <source>
        <dbReference type="EMBL" id="CAD5216322.1"/>
    </source>
</evidence>
<dbReference type="EMBL" id="CAJFDH010000003">
    <property type="protein sequence ID" value="CAD5216322.1"/>
    <property type="molecule type" value="Genomic_DNA"/>
</dbReference>
<dbReference type="Proteomes" id="UP000783686">
    <property type="component" value="Unassembled WGS sequence"/>
</dbReference>
<name>A0A811KJ83_9BILA</name>
<reference evidence="2" key="1">
    <citation type="submission" date="2020-09" db="EMBL/GenBank/DDBJ databases">
        <authorList>
            <person name="Kikuchi T."/>
        </authorList>
    </citation>
    <scope>NUCLEOTIDE SEQUENCE</scope>
    <source>
        <strain evidence="2">SH1</strain>
    </source>
</reference>
<keyword evidence="3" id="KW-1185">Reference proteome</keyword>
<dbReference type="Proteomes" id="UP000614601">
    <property type="component" value="Unassembled WGS sequence"/>
</dbReference>
<feature type="transmembrane region" description="Helical" evidence="1">
    <location>
        <begin position="40"/>
        <end position="63"/>
    </location>
</feature>
<evidence type="ECO:0000313" key="3">
    <source>
        <dbReference type="Proteomes" id="UP000614601"/>
    </source>
</evidence>
<keyword evidence="1" id="KW-1133">Transmembrane helix</keyword>